<evidence type="ECO:0000256" key="2">
    <source>
        <dbReference type="ARBA" id="ARBA00004442"/>
    </source>
</evidence>
<dbReference type="SMART" id="SM00710">
    <property type="entry name" value="PbH1"/>
    <property type="match status" value="5"/>
</dbReference>
<proteinExistence type="predicted"/>
<evidence type="ECO:0000256" key="6">
    <source>
        <dbReference type="ARBA" id="ARBA00023136"/>
    </source>
</evidence>
<evidence type="ECO:0000256" key="1">
    <source>
        <dbReference type="ARBA" id="ARBA00004196"/>
    </source>
</evidence>
<dbReference type="Pfam" id="PF02415">
    <property type="entry name" value="Chlam_PMP"/>
    <property type="match status" value="1"/>
</dbReference>
<feature type="signal peptide" evidence="9">
    <location>
        <begin position="1"/>
        <end position="19"/>
    </location>
</feature>
<dbReference type="InterPro" id="IPR003368">
    <property type="entry name" value="POMP_repeat"/>
</dbReference>
<dbReference type="PROSITE" id="PS51257">
    <property type="entry name" value="PROKAR_LIPOPROTEIN"/>
    <property type="match status" value="1"/>
</dbReference>
<keyword evidence="11" id="KW-1185">Reference proteome</keyword>
<sequence>MLMTRTLLAMSLIATLAIGCGGDDTTPTNEPDAWDVDEDTGPDAEDPDAEDPDVDPDAEDPDVDPDPEFGTLSVTLEGLPEGSTWPELTLSGDEGDITVGEDGLVEDLAVGDYTLSAAPFTIELASYEAAPVDVSIEADQTTEVTLAFALIRASLEVVIEGLPEGVNAQVEVAGDEGTESLTETTTLNELTPGTYSILPDRVSDGDLQYQAETATLELASGDAESVTVSYALVTGQIEVVVEGLPAGVDPDLILTNPEGIEASITQAGTLTDQMPGSYSVVANDVTSDPAIYRAEGASIEVESDQTATLTITYAAVAGELQISATGLPSGSDLEATLIGPAPASTALTITGAQTLDSLAPGDYILNFAQVSVGTTTYAPDPASVNKTVFSEQSADASTSYSAPTGTLTLTHALPDSGALTVTVADGLGFSQNITLSGTGTADIELPAGSYELTQASNGLGTDEFGNPYYVLGLDVGFSVTSDAEVSTSLLAPAPTEVLRGDDQGRGSLREVLNRVVAGSVITFADGLSEVTTESLIFIGKEVSIVGPGPDQLTLTTTGGDRLFSFDPLADVHLEGMRIADISANIEGAAIYNLGVFSLSDMVFDNNQAVEADGGAISIAETTGPIVIEDSIFTNNSGNYGGAIEIASGVASVLLERVRFENNSANSSGGAIDSFATNLDIYDAIFRNNSANASGGALHIPLNNAASLRVERALFEGNSAQNNAGAIYAGADAEILNVTFTGNTASTGRGGAYYQHDGEGTLSFVSFADNAGTQGSALASYCDSGTPLTLKNSIVVGSGTLFNCASSTRLIASLGHNYIQTESADFVADTTDTVGTTAAPLANPLLPLANNGGFSDTMAVSLFYLDDVSESATLCTDAAGNTILDDQRGETRPTGGLCTAGAFQIPDDASSFEPFLGHGLGASTYVDTTFTTTAGFTWEVIGVRSEGSYGIAGQGLMFREIGNYVRSVGLSGGVDFVQVDYRKAWAGDAPRQIAIAVNGTVVATSPVFGGFSGTDDSVFTLTATGLNISGDYTIEIRNLTPANGQVVIDNLSWR</sequence>
<feature type="compositionally biased region" description="Acidic residues" evidence="8">
    <location>
        <begin position="32"/>
        <end position="67"/>
    </location>
</feature>
<dbReference type="GO" id="GO:0005576">
    <property type="term" value="C:extracellular region"/>
    <property type="evidence" value="ECO:0007669"/>
    <property type="project" value="UniProtKB-SubCell"/>
</dbReference>
<evidence type="ECO:0008006" key="12">
    <source>
        <dbReference type="Google" id="ProtNLM"/>
    </source>
</evidence>
<gene>
    <name evidence="10" type="ORF">FRC98_20020</name>
</gene>
<evidence type="ECO:0000256" key="5">
    <source>
        <dbReference type="ARBA" id="ARBA00022729"/>
    </source>
</evidence>
<dbReference type="InterPro" id="IPR006626">
    <property type="entry name" value="PbH1"/>
</dbReference>
<evidence type="ECO:0000256" key="8">
    <source>
        <dbReference type="SAM" id="MobiDB-lite"/>
    </source>
</evidence>
<dbReference type="EMBL" id="VOSM01000018">
    <property type="protein sequence ID" value="TXD33892.1"/>
    <property type="molecule type" value="Genomic_DNA"/>
</dbReference>
<feature type="region of interest" description="Disordered" evidence="8">
    <location>
        <begin position="22"/>
        <end position="69"/>
    </location>
</feature>
<dbReference type="Proteomes" id="UP000321412">
    <property type="component" value="Unassembled WGS sequence"/>
</dbReference>
<comment type="subcellular location">
    <subcellularLocation>
        <location evidence="1">Cell envelope</location>
    </subcellularLocation>
    <subcellularLocation>
        <location evidence="2">Cell outer membrane</location>
    </subcellularLocation>
    <subcellularLocation>
        <location evidence="3">Secreted</location>
    </subcellularLocation>
</comment>
<dbReference type="PANTHER" id="PTHR11319:SF35">
    <property type="entry name" value="OUTER MEMBRANE PROTEIN PMPC-RELATED"/>
    <property type="match status" value="1"/>
</dbReference>
<organism evidence="10 11">
    <name type="scientific">Lujinxingia vulgaris</name>
    <dbReference type="NCBI Taxonomy" id="2600176"/>
    <lineage>
        <taxon>Bacteria</taxon>
        <taxon>Deltaproteobacteria</taxon>
        <taxon>Bradymonadales</taxon>
        <taxon>Lujinxingiaceae</taxon>
        <taxon>Lujinxingia</taxon>
    </lineage>
</organism>
<evidence type="ECO:0000313" key="11">
    <source>
        <dbReference type="Proteomes" id="UP000321412"/>
    </source>
</evidence>
<dbReference type="RefSeq" id="WP_146983339.1">
    <property type="nucleotide sequence ID" value="NZ_VOSM01000018.1"/>
</dbReference>
<dbReference type="InterPro" id="IPR012334">
    <property type="entry name" value="Pectin_lyas_fold"/>
</dbReference>
<dbReference type="InterPro" id="IPR011050">
    <property type="entry name" value="Pectin_lyase_fold/virulence"/>
</dbReference>
<dbReference type="GO" id="GO:0009279">
    <property type="term" value="C:cell outer membrane"/>
    <property type="evidence" value="ECO:0007669"/>
    <property type="project" value="UniProtKB-SubCell"/>
</dbReference>
<protein>
    <recommendedName>
        <fullName evidence="12">Right handed beta helix domain-containing protein</fullName>
    </recommendedName>
</protein>
<evidence type="ECO:0000313" key="10">
    <source>
        <dbReference type="EMBL" id="TXD33892.1"/>
    </source>
</evidence>
<reference evidence="10 11" key="1">
    <citation type="submission" date="2019-08" db="EMBL/GenBank/DDBJ databases">
        <title>Bradymonadales sp. TMQ4.</title>
        <authorList>
            <person name="Liang Q."/>
        </authorList>
    </citation>
    <scope>NUCLEOTIDE SEQUENCE [LARGE SCALE GENOMIC DNA]</scope>
    <source>
        <strain evidence="10 11">TMQ4</strain>
    </source>
</reference>
<accession>A0A5C6X9F1</accession>
<keyword evidence="6" id="KW-0472">Membrane</keyword>
<keyword evidence="5 9" id="KW-0732">Signal</keyword>
<evidence type="ECO:0000256" key="7">
    <source>
        <dbReference type="ARBA" id="ARBA00023237"/>
    </source>
</evidence>
<dbReference type="Gene3D" id="2.160.20.10">
    <property type="entry name" value="Single-stranded right-handed beta-helix, Pectin lyase-like"/>
    <property type="match status" value="1"/>
</dbReference>
<evidence type="ECO:0000256" key="4">
    <source>
        <dbReference type="ARBA" id="ARBA00022525"/>
    </source>
</evidence>
<dbReference type="OrthoDB" id="5478414at2"/>
<dbReference type="AlphaFoldDB" id="A0A5C6X9F1"/>
<evidence type="ECO:0000256" key="9">
    <source>
        <dbReference type="SAM" id="SignalP"/>
    </source>
</evidence>
<dbReference type="SUPFAM" id="SSF51126">
    <property type="entry name" value="Pectin lyase-like"/>
    <property type="match status" value="1"/>
</dbReference>
<dbReference type="PANTHER" id="PTHR11319">
    <property type="entry name" value="G PROTEIN-COUPLED RECEPTOR-RELATED"/>
    <property type="match status" value="1"/>
</dbReference>
<evidence type="ECO:0000256" key="3">
    <source>
        <dbReference type="ARBA" id="ARBA00004613"/>
    </source>
</evidence>
<keyword evidence="4" id="KW-0964">Secreted</keyword>
<name>A0A5C6X9F1_9DELT</name>
<keyword evidence="7" id="KW-0998">Cell outer membrane</keyword>
<feature type="chain" id="PRO_5023064892" description="Right handed beta helix domain-containing protein" evidence="9">
    <location>
        <begin position="20"/>
        <end position="1053"/>
    </location>
</feature>
<comment type="caution">
    <text evidence="10">The sequence shown here is derived from an EMBL/GenBank/DDBJ whole genome shotgun (WGS) entry which is preliminary data.</text>
</comment>
<dbReference type="NCBIfam" id="TIGR01376">
    <property type="entry name" value="POMP_repeat"/>
    <property type="match status" value="1"/>
</dbReference>